<reference evidence="4" key="1">
    <citation type="submission" date="2012-12" db="EMBL/GenBank/DDBJ databases">
        <authorList>
            <person name="Hellsten U."/>
            <person name="Grimwood J."/>
            <person name="Chapman J.A."/>
            <person name="Shapiro H."/>
            <person name="Aerts A."/>
            <person name="Otillar R.P."/>
            <person name="Terry A.Y."/>
            <person name="Boore J.L."/>
            <person name="Simakov O."/>
            <person name="Marletaz F."/>
            <person name="Cho S.-J."/>
            <person name="Edsinger-Gonzales E."/>
            <person name="Havlak P."/>
            <person name="Kuo D.-H."/>
            <person name="Larsson T."/>
            <person name="Lv J."/>
            <person name="Arendt D."/>
            <person name="Savage R."/>
            <person name="Osoegawa K."/>
            <person name="de Jong P."/>
            <person name="Lindberg D.R."/>
            <person name="Seaver E.C."/>
            <person name="Weisblat D.A."/>
            <person name="Putnam N.H."/>
            <person name="Grigoriev I.V."/>
            <person name="Rokhsar D.S."/>
        </authorList>
    </citation>
    <scope>NUCLEOTIDE SEQUENCE</scope>
</reference>
<reference evidence="3" key="3">
    <citation type="submission" date="2015-06" db="UniProtKB">
        <authorList>
            <consortium name="EnsemblMetazoa"/>
        </authorList>
    </citation>
    <scope>IDENTIFICATION</scope>
</reference>
<dbReference type="EnsemblMetazoa" id="HelroT174974">
    <property type="protein sequence ID" value="HelroP174974"/>
    <property type="gene ID" value="HelroG174974"/>
</dbReference>
<dbReference type="EMBL" id="KB096785">
    <property type="protein sequence ID" value="ESO01415.1"/>
    <property type="molecule type" value="Genomic_DNA"/>
</dbReference>
<dbReference type="EMBL" id="AMQM01005099">
    <property type="status" value="NOT_ANNOTATED_CDS"/>
    <property type="molecule type" value="Genomic_DNA"/>
</dbReference>
<evidence type="ECO:0000313" key="4">
    <source>
        <dbReference type="Proteomes" id="UP000015101"/>
    </source>
</evidence>
<dbReference type="HOGENOM" id="CLU_586999_0_0_1"/>
<dbReference type="InParanoid" id="T1F8N8"/>
<feature type="compositionally biased region" description="Low complexity" evidence="1">
    <location>
        <begin position="261"/>
        <end position="313"/>
    </location>
</feature>
<dbReference type="RefSeq" id="XP_009020651.1">
    <property type="nucleotide sequence ID" value="XM_009022403.1"/>
</dbReference>
<reference evidence="2 4" key="2">
    <citation type="journal article" date="2013" name="Nature">
        <title>Insights into bilaterian evolution from three spiralian genomes.</title>
        <authorList>
            <person name="Simakov O."/>
            <person name="Marletaz F."/>
            <person name="Cho S.J."/>
            <person name="Edsinger-Gonzales E."/>
            <person name="Havlak P."/>
            <person name="Hellsten U."/>
            <person name="Kuo D.H."/>
            <person name="Larsson T."/>
            <person name="Lv J."/>
            <person name="Arendt D."/>
            <person name="Savage R."/>
            <person name="Osoegawa K."/>
            <person name="de Jong P."/>
            <person name="Grimwood J."/>
            <person name="Chapman J.A."/>
            <person name="Shapiro H."/>
            <person name="Aerts A."/>
            <person name="Otillar R.P."/>
            <person name="Terry A.Y."/>
            <person name="Boore J.L."/>
            <person name="Grigoriev I.V."/>
            <person name="Lindberg D.R."/>
            <person name="Seaver E.C."/>
            <person name="Weisblat D.A."/>
            <person name="Putnam N.H."/>
            <person name="Rokhsar D.S."/>
        </authorList>
    </citation>
    <scope>NUCLEOTIDE SEQUENCE</scope>
</reference>
<proteinExistence type="predicted"/>
<evidence type="ECO:0000256" key="1">
    <source>
        <dbReference type="SAM" id="MobiDB-lite"/>
    </source>
</evidence>
<feature type="region of interest" description="Disordered" evidence="1">
    <location>
        <begin position="1"/>
        <end position="33"/>
    </location>
</feature>
<feature type="region of interest" description="Disordered" evidence="1">
    <location>
        <begin position="237"/>
        <end position="436"/>
    </location>
</feature>
<feature type="compositionally biased region" description="Polar residues" evidence="1">
    <location>
        <begin position="7"/>
        <end position="16"/>
    </location>
</feature>
<dbReference type="GeneID" id="20205187"/>
<feature type="compositionally biased region" description="Basic and acidic residues" evidence="1">
    <location>
        <begin position="402"/>
        <end position="423"/>
    </location>
</feature>
<dbReference type="CTD" id="20205187"/>
<feature type="compositionally biased region" description="Basic and acidic residues" evidence="1">
    <location>
        <begin position="347"/>
        <end position="362"/>
    </location>
</feature>
<accession>T1F8N8</accession>
<evidence type="ECO:0000313" key="2">
    <source>
        <dbReference type="EMBL" id="ESO01415.1"/>
    </source>
</evidence>
<evidence type="ECO:0000313" key="3">
    <source>
        <dbReference type="EnsemblMetazoa" id="HelroP174974"/>
    </source>
</evidence>
<feature type="region of interest" description="Disordered" evidence="1">
    <location>
        <begin position="106"/>
        <end position="225"/>
    </location>
</feature>
<sequence>MTKDENSSVSNKQSGVGTEAFIESDGKNQLKGKLGDKSILISGASDKKFNQQRTIINDGKYLPKILHDSNVADVNKNAKQVDNVNAGGKEDLNDADGNKMVIKMPFFNDVDNSDGKIKSPVRNVSSKMVSTLKRKDNDSSLRNDSNNNDNNDDDDGDAVKNDNKNDGSELNKNRSGKEMKNNDDSNFNNTGNDNENVEYGKDDENADDNTTNETNVADDKRLMINDKYPIEKVLKTAKNKAEEELVNRNDFFPKKFYKRNGSQTADQQQQQQQGQSTKQPQQKLKQSQTQQQSLQQQFLLQQQKQGDIQPQQLQRHDSSHLAEKQQQKSSQPPLPPSKPSNFSIQHEQLEQQSKKLQNDSRNELTPSASMPTKSNNLIESKEKSLESRRKEHASILDGQQNDNRKTPDSKTSKLDKLEDKLEDVADDDEDVPKKENSIRAGNQNLNVIIRNNYTNNDILFQKRNRF</sequence>
<feature type="compositionally biased region" description="Basic and acidic residues" evidence="1">
    <location>
        <begin position="314"/>
        <end position="326"/>
    </location>
</feature>
<feature type="compositionally biased region" description="Low complexity" evidence="1">
    <location>
        <begin position="184"/>
        <end position="194"/>
    </location>
</feature>
<feature type="compositionally biased region" description="Basic and acidic residues" evidence="1">
    <location>
        <begin position="157"/>
        <end position="183"/>
    </location>
</feature>
<organism evidence="3 4">
    <name type="scientific">Helobdella robusta</name>
    <name type="common">Californian leech</name>
    <dbReference type="NCBI Taxonomy" id="6412"/>
    <lineage>
        <taxon>Eukaryota</taxon>
        <taxon>Metazoa</taxon>
        <taxon>Spiralia</taxon>
        <taxon>Lophotrochozoa</taxon>
        <taxon>Annelida</taxon>
        <taxon>Clitellata</taxon>
        <taxon>Hirudinea</taxon>
        <taxon>Rhynchobdellida</taxon>
        <taxon>Glossiphoniidae</taxon>
        <taxon>Helobdella</taxon>
    </lineage>
</organism>
<keyword evidence="4" id="KW-1185">Reference proteome</keyword>
<protein>
    <submittedName>
        <fullName evidence="2 3">Uncharacterized protein</fullName>
    </submittedName>
</protein>
<dbReference type="Proteomes" id="UP000015101">
    <property type="component" value="Unassembled WGS sequence"/>
</dbReference>
<feature type="compositionally biased region" description="Polar residues" evidence="1">
    <location>
        <begin position="363"/>
        <end position="378"/>
    </location>
</feature>
<feature type="compositionally biased region" description="Basic and acidic residues" evidence="1">
    <location>
        <begin position="24"/>
        <end position="33"/>
    </location>
</feature>
<dbReference type="AlphaFoldDB" id="T1F8N8"/>
<feature type="compositionally biased region" description="Basic and acidic residues" evidence="1">
    <location>
        <begin position="237"/>
        <end position="253"/>
    </location>
</feature>
<dbReference type="KEGG" id="hro:HELRODRAFT_174974"/>
<feature type="compositionally biased region" description="Basic and acidic residues" evidence="1">
    <location>
        <begin position="379"/>
        <end position="394"/>
    </location>
</feature>
<gene>
    <name evidence="3" type="primary">20205187</name>
    <name evidence="2" type="ORF">HELRODRAFT_174974</name>
</gene>
<name>T1F8N8_HELRO</name>